<dbReference type="InterPro" id="IPR003593">
    <property type="entry name" value="AAA+_ATPase"/>
</dbReference>
<dbReference type="EMBL" id="JAVHNQ010000004">
    <property type="protein sequence ID" value="KAK6350225.1"/>
    <property type="molecule type" value="Genomic_DNA"/>
</dbReference>
<dbReference type="SMART" id="SM00382">
    <property type="entry name" value="AAA"/>
    <property type="match status" value="1"/>
</dbReference>
<dbReference type="GO" id="GO:0005524">
    <property type="term" value="F:ATP binding"/>
    <property type="evidence" value="ECO:0007669"/>
    <property type="project" value="InterPro"/>
</dbReference>
<comment type="caution">
    <text evidence="3">The sequence shown here is derived from an EMBL/GenBank/DDBJ whole genome shotgun (WGS) entry which is preliminary data.</text>
</comment>
<proteinExistence type="predicted"/>
<reference evidence="3 4" key="1">
    <citation type="submission" date="2019-10" db="EMBL/GenBank/DDBJ databases">
        <authorList>
            <person name="Palmer J.M."/>
        </authorList>
    </citation>
    <scope>NUCLEOTIDE SEQUENCE [LARGE SCALE GENOMIC DNA]</scope>
    <source>
        <strain evidence="3 4">TWF696</strain>
    </source>
</reference>
<dbReference type="PANTHER" id="PTHR23389:SF21">
    <property type="entry name" value="ATPASE FAMILY AAA DOMAIN-CONTAINING PROTEIN 5"/>
    <property type="match status" value="1"/>
</dbReference>
<feature type="compositionally biased region" description="Low complexity" evidence="1">
    <location>
        <begin position="8"/>
        <end position="29"/>
    </location>
</feature>
<name>A0AAV9UWF1_9PEZI</name>
<evidence type="ECO:0000256" key="1">
    <source>
        <dbReference type="SAM" id="MobiDB-lite"/>
    </source>
</evidence>
<feature type="compositionally biased region" description="Acidic residues" evidence="1">
    <location>
        <begin position="1295"/>
        <end position="1307"/>
    </location>
</feature>
<organism evidence="3 4">
    <name type="scientific">Orbilia brochopaga</name>
    <dbReference type="NCBI Taxonomy" id="3140254"/>
    <lineage>
        <taxon>Eukaryota</taxon>
        <taxon>Fungi</taxon>
        <taxon>Dikarya</taxon>
        <taxon>Ascomycota</taxon>
        <taxon>Pezizomycotina</taxon>
        <taxon>Orbiliomycetes</taxon>
        <taxon>Orbiliales</taxon>
        <taxon>Orbiliaceae</taxon>
        <taxon>Orbilia</taxon>
    </lineage>
</organism>
<feature type="compositionally biased region" description="Basic and acidic residues" evidence="1">
    <location>
        <begin position="783"/>
        <end position="797"/>
    </location>
</feature>
<dbReference type="CDD" id="cd00009">
    <property type="entry name" value="AAA"/>
    <property type="match status" value="1"/>
</dbReference>
<feature type="region of interest" description="Disordered" evidence="1">
    <location>
        <begin position="1"/>
        <end position="44"/>
    </location>
</feature>
<feature type="domain" description="AAA+ ATPase" evidence="2">
    <location>
        <begin position="691"/>
        <end position="860"/>
    </location>
</feature>
<dbReference type="InterPro" id="IPR027417">
    <property type="entry name" value="P-loop_NTPase"/>
</dbReference>
<accession>A0AAV9UWF1</accession>
<evidence type="ECO:0000313" key="4">
    <source>
        <dbReference type="Proteomes" id="UP001375240"/>
    </source>
</evidence>
<feature type="compositionally biased region" description="Polar residues" evidence="1">
    <location>
        <begin position="101"/>
        <end position="115"/>
    </location>
</feature>
<dbReference type="GO" id="GO:0016887">
    <property type="term" value="F:ATP hydrolysis activity"/>
    <property type="evidence" value="ECO:0007669"/>
    <property type="project" value="InterPro"/>
</dbReference>
<evidence type="ECO:0000313" key="3">
    <source>
        <dbReference type="EMBL" id="KAK6350225.1"/>
    </source>
</evidence>
<dbReference type="PANTHER" id="PTHR23389">
    <property type="entry name" value="CHROMOSOME TRANSMISSION FIDELITY FACTOR 18"/>
    <property type="match status" value="1"/>
</dbReference>
<feature type="region of interest" description="Disordered" evidence="1">
    <location>
        <begin position="268"/>
        <end position="302"/>
    </location>
</feature>
<feature type="region of interest" description="Disordered" evidence="1">
    <location>
        <begin position="1188"/>
        <end position="1223"/>
    </location>
</feature>
<dbReference type="InterPro" id="IPR003959">
    <property type="entry name" value="ATPase_AAA_core"/>
</dbReference>
<feature type="compositionally biased region" description="Polar residues" evidence="1">
    <location>
        <begin position="32"/>
        <end position="43"/>
    </location>
</feature>
<sequence>MGGKKQDSISSFFIEIPPSNTNNNTNSIPVPQLQSLDSTTNGAGEQAVLPALPITTNETEVLPVTADAAPLHVTDKPIHPFFGLTNNAQKNKPERTKSDKSTSNPPKIQQQNNDTKVMKSKKRGRKRKEIPGGNINLLFQQEEPLDIVVETANSDGDFPTPSPTGSSESNESDIENASKWAPPKKRKKGRGEAVSIPSPPRSSETGTQDLVEVGHVASSEHHTTGENSDATPPNITQTEERKDIQAQLSNLRIAEVPGGVRSAFDVMKRSASTTKTRSRSRSPPIVGVEEPPLKKARTRGRPRKSLAIVDDSLVDDLVAVSEPGSTLKPSLVIALRIGKEAAAKLERPPEEPESLVVTLRIDKDKLQALTPKPHPFFMKTSEKRKQIPPENVETKAVVDPKPDQKPAANTSLFQRERKPKFKVEHYAAWPAREAMHVRSFGSDEVLPNPPSHNLRNASIVKGKIRRSRIPSEESVLQLLRNKYVRLQQTRSYHGDPLGLPIPQPTIRLPERHLLGARDILGYLKQELSFNSSLCSESTHPAIRELLSKVGNGDLRLTAFDTGDCETQSWTTLYAPTSSRCVLQTGQEARELSKWLACMKITAVDTGTNPKPKTTLVKKKKKPKHELDDFIVSEDDDHDSMDELTDPEDTNVLLPGLYASRKSEIRRKGRCAVNSIGTSVGRNPQTASPTKLPNAILISGPSGIGKTAAVYAAAKEHDFVVFEINAGSKRGGKEIQEMVGDMSRNHLVHQAKSPEQGRSEPEAPGLPALNGINPFFKRQNAPLQKKDDKSYSEPTKEKEKVKQQQSLILIEEADILFEEDKGFWSSIIALVEKSRRPVIITCNDESRLELGDLDLYAKLRFKPASADVASDYLTAMTAAQGHLLDRSTIRGLYENFDYDLRRTITHLNFWCQMAVGDRTWCGKWFYSRDDPDKSNERTPHGDIKRSISGGTYTREMDSFGRELLLGEDGELLTLDEYDETAVWKDVMDGCGVDIGDRFYHEGLEKGMQFMDSKASVRAYSDYIDSLSMLDSFGGLAAMAGDGLRESLNPNWSGLKLKSSPDNLAGIKVLDAEKKIDPLSTSSLISITAQILARNVISDTCRPHASKDLDTFFAPLTELDIVDMVTSQRAFSRRHQWKTQDELRYPFDRIAIGYTQLVGPIATFVEIIPYIREIARFDLQNEQEAREISSLLSQRPGGGGKKRTTRASAFASEGRSRGGGRPKTEQYFRGSLKAMIETGGGSWGDAVEFYTERPKSESPAAVGEDQSAPMEVDQPQVGEANAAKGCEAPRTRRIVVDDDDDIEDYSSDA</sequence>
<dbReference type="Pfam" id="PF00004">
    <property type="entry name" value="AAA"/>
    <property type="match status" value="1"/>
</dbReference>
<evidence type="ECO:0000259" key="2">
    <source>
        <dbReference type="SMART" id="SM00382"/>
    </source>
</evidence>
<feature type="region of interest" description="Disordered" evidence="1">
    <location>
        <begin position="152"/>
        <end position="236"/>
    </location>
</feature>
<feature type="region of interest" description="Disordered" evidence="1">
    <location>
        <begin position="747"/>
        <end position="797"/>
    </location>
</feature>
<feature type="compositionally biased region" description="Basic residues" evidence="1">
    <location>
        <begin position="118"/>
        <end position="128"/>
    </location>
</feature>
<feature type="region of interest" description="Disordered" evidence="1">
    <location>
        <begin position="1278"/>
        <end position="1307"/>
    </location>
</feature>
<feature type="region of interest" description="Disordered" evidence="1">
    <location>
        <begin position="80"/>
        <end position="138"/>
    </location>
</feature>
<protein>
    <recommendedName>
        <fullName evidence="2">AAA+ ATPase domain-containing protein</fullName>
    </recommendedName>
</protein>
<feature type="compositionally biased region" description="Basic and acidic residues" evidence="1">
    <location>
        <begin position="1285"/>
        <end position="1294"/>
    </location>
</feature>
<dbReference type="Proteomes" id="UP001375240">
    <property type="component" value="Unassembled WGS sequence"/>
</dbReference>
<dbReference type="Gene3D" id="3.40.50.300">
    <property type="entry name" value="P-loop containing nucleotide triphosphate hydrolases"/>
    <property type="match status" value="1"/>
</dbReference>
<feature type="compositionally biased region" description="Basic and acidic residues" evidence="1">
    <location>
        <begin position="91"/>
        <end position="100"/>
    </location>
</feature>
<dbReference type="SUPFAM" id="SSF52540">
    <property type="entry name" value="P-loop containing nucleoside triphosphate hydrolases"/>
    <property type="match status" value="1"/>
</dbReference>
<gene>
    <name evidence="3" type="ORF">TWF696_006461</name>
</gene>
<dbReference type="GO" id="GO:0003677">
    <property type="term" value="F:DNA binding"/>
    <property type="evidence" value="ECO:0007669"/>
    <property type="project" value="TreeGrafter"/>
</dbReference>
<dbReference type="GO" id="GO:0005634">
    <property type="term" value="C:nucleus"/>
    <property type="evidence" value="ECO:0007669"/>
    <property type="project" value="TreeGrafter"/>
</dbReference>
<feature type="compositionally biased region" description="Polar residues" evidence="1">
    <location>
        <begin position="225"/>
        <end position="236"/>
    </location>
</feature>
<keyword evidence="4" id="KW-1185">Reference proteome</keyword>